<reference evidence="1" key="1">
    <citation type="submission" date="2015-09" db="EMBL/GenBank/DDBJ databases">
        <title>Draft Genome Sequences of Two Novel Amoeba-resistant Intranuclear Bacteria, Candidatus Berkiella cookevillensis and Candidatus Berkiella aquae.</title>
        <authorList>
            <person name="Mehari Y.T."/>
            <person name="Arivett B.A."/>
            <person name="Farone A.L."/>
            <person name="Gunderson J.H."/>
            <person name="Farone M.B."/>
        </authorList>
    </citation>
    <scope>NUCLEOTIDE SEQUENCE [LARGE SCALE GENOMIC DNA]</scope>
    <source>
        <strain evidence="1">HT99</strain>
    </source>
</reference>
<protein>
    <submittedName>
        <fullName evidence="2">DUF4238 domain-containing protein</fullName>
    </submittedName>
</protein>
<dbReference type="RefSeq" id="WP_075067554.1">
    <property type="nucleotide sequence ID" value="NZ_LKAJ02000001.1"/>
</dbReference>
<evidence type="ECO:0000313" key="3">
    <source>
        <dbReference type="Proteomes" id="UP000051497"/>
    </source>
</evidence>
<evidence type="ECO:0000313" key="2">
    <source>
        <dbReference type="EMBL" id="MCS5709875.1"/>
    </source>
</evidence>
<reference evidence="2" key="3">
    <citation type="submission" date="2021-06" db="EMBL/GenBank/DDBJ databases">
        <title>Genomic Description and Analysis of Intracellular Bacteria, Candidatus Berkiella cookevillensis and Candidatus Berkiella aquae.</title>
        <authorList>
            <person name="Kidane D.T."/>
            <person name="Mehari Y.T."/>
            <person name="Rice F.C."/>
            <person name="Arivett B.A."/>
            <person name="Farone A.L."/>
            <person name="Berk S.G."/>
            <person name="Farone M.B."/>
        </authorList>
    </citation>
    <scope>NUCLEOTIDE SEQUENCE</scope>
    <source>
        <strain evidence="2">HT99</strain>
    </source>
</reference>
<reference evidence="2" key="2">
    <citation type="journal article" date="2016" name="Genome Announc.">
        <title>Draft Genome Sequences of Two Novel Amoeba-Resistant Intranuclear Bacteria, 'Candidatus Berkiella cookevillensis' and 'Candidatus Berkiella aquae'.</title>
        <authorList>
            <person name="Mehari Y.T."/>
            <person name="Arivett B.A."/>
            <person name="Farone A.L."/>
            <person name="Gunderson J.H."/>
            <person name="Farone M.B."/>
        </authorList>
    </citation>
    <scope>NUCLEOTIDE SEQUENCE</scope>
    <source>
        <strain evidence="2">HT99</strain>
    </source>
</reference>
<dbReference type="Pfam" id="PF14022">
    <property type="entry name" value="DUF4238"/>
    <property type="match status" value="1"/>
</dbReference>
<dbReference type="AlphaFoldDB" id="A0A0Q9YCV2"/>
<sequence length="238" mass="27211">MAIDHYISQVYLRGFSIKKNELFTICKHTLRKTRCSIQSICGIEEGNTNFYFTEPRAIEKFLIPIENNYNSVIEQLLNGKIDNETIYTISGWIAYVHSCSLTGVRLSQGMFQNLVDEIESVSEIDNSLFPIWTTADKVPNMKSLKKGYVSADPKYAQANGIYTVEKLAYTIGNLKWELLRNPFPDSPFFTSDNPIAMEPKKHSHLPNIIVPLTPQLALRIHMTYKSPRVYDEDLVVIP</sequence>
<dbReference type="EMBL" id="LKAJ01000020">
    <property type="protein sequence ID" value="KRG18431.1"/>
    <property type="molecule type" value="Genomic_DNA"/>
</dbReference>
<gene>
    <name evidence="2" type="ORF">HT99x_000395</name>
    <name evidence="1" type="ORF">HT99x_02962</name>
</gene>
<evidence type="ECO:0000313" key="1">
    <source>
        <dbReference type="EMBL" id="KRG18431.1"/>
    </source>
</evidence>
<accession>A0A0Q9YCV2</accession>
<dbReference type="Proteomes" id="UP000051497">
    <property type="component" value="Unassembled WGS sequence"/>
</dbReference>
<name>A0A0Q9YCV2_9GAMM</name>
<keyword evidence="3" id="KW-1185">Reference proteome</keyword>
<comment type="caution">
    <text evidence="1">The sequence shown here is derived from an EMBL/GenBank/DDBJ whole genome shotgun (WGS) entry which is preliminary data.</text>
</comment>
<dbReference type="InterPro" id="IPR025332">
    <property type="entry name" value="DUF4238"/>
</dbReference>
<dbReference type="EMBL" id="LKAJ02000001">
    <property type="protein sequence ID" value="MCS5709875.1"/>
    <property type="molecule type" value="Genomic_DNA"/>
</dbReference>
<organism evidence="1">
    <name type="scientific">Candidatus Berkiella aquae</name>
    <dbReference type="NCBI Taxonomy" id="295108"/>
    <lineage>
        <taxon>Bacteria</taxon>
        <taxon>Pseudomonadati</taxon>
        <taxon>Pseudomonadota</taxon>
        <taxon>Gammaproteobacteria</taxon>
        <taxon>Candidatus Berkiellales</taxon>
        <taxon>Candidatus Berkiellaceae</taxon>
        <taxon>Candidatus Berkiella</taxon>
    </lineage>
</organism>
<proteinExistence type="predicted"/>
<dbReference type="OrthoDB" id="9148269at2"/>